<protein>
    <submittedName>
        <fullName evidence="1">Uncharacterized protein</fullName>
    </submittedName>
</protein>
<dbReference type="EMBL" id="CABEEZ010000074">
    <property type="protein sequence ID" value="VTR34073.1"/>
    <property type="molecule type" value="Genomic_DNA"/>
</dbReference>
<sequence length="66" mass="7666">MTVNFQILSPGTHNPILRRNNVRFIGYFTLQAPHCVYVFIMFDVARVPCELYCIDLTAWSFLQGNL</sequence>
<dbReference type="AlphaFoldDB" id="A0A4U9UM51"/>
<reference evidence="1" key="1">
    <citation type="submission" date="2019-05" db="EMBL/GenBank/DDBJ databases">
        <authorList>
            <consortium name="Pathogen Informatics"/>
        </authorList>
    </citation>
    <scope>NUCLEOTIDE SEQUENCE [LARGE SCALE GENOMIC DNA]</scope>
    <source>
        <strain evidence="1">NCTC12965</strain>
    </source>
</reference>
<evidence type="ECO:0000313" key="1">
    <source>
        <dbReference type="EMBL" id="VTR34073.1"/>
    </source>
</evidence>
<proteinExistence type="predicted"/>
<gene>
    <name evidence="1" type="ORF">NCTC12965_03581</name>
</gene>
<name>A0A4U9UM51_SERFO</name>
<organism evidence="1">
    <name type="scientific">Serratia fonticola</name>
    <dbReference type="NCBI Taxonomy" id="47917"/>
    <lineage>
        <taxon>Bacteria</taxon>
        <taxon>Pseudomonadati</taxon>
        <taxon>Pseudomonadota</taxon>
        <taxon>Gammaproteobacteria</taxon>
        <taxon>Enterobacterales</taxon>
        <taxon>Yersiniaceae</taxon>
        <taxon>Serratia</taxon>
    </lineage>
</organism>
<accession>A0A4U9UM51</accession>